<dbReference type="AlphaFoldDB" id="A0A327Y869"/>
<name>A0A327Y869_9RHOB</name>
<organism evidence="2 3">
    <name type="scientific">Salipiger aestuarii</name>
    <dbReference type="NCBI Taxonomy" id="568098"/>
    <lineage>
        <taxon>Bacteria</taxon>
        <taxon>Pseudomonadati</taxon>
        <taxon>Pseudomonadota</taxon>
        <taxon>Alphaproteobacteria</taxon>
        <taxon>Rhodobacterales</taxon>
        <taxon>Roseobacteraceae</taxon>
        <taxon>Salipiger</taxon>
    </lineage>
</organism>
<feature type="region of interest" description="Disordered" evidence="1">
    <location>
        <begin position="143"/>
        <end position="207"/>
    </location>
</feature>
<gene>
    <name evidence="2" type="ORF">ATI53_101931</name>
</gene>
<sequence>MATARRKGQERGGASSADRPALGPRHARAARAGRGSQSPRRRSMWVGRGRGVGAGRTAAGCGSSEPRGSGHGRAKEIGSHVCILRQDIWKASSDWDTVPFCFAGAPCVRRYASSRHGAREQVASQRAHIPVLRNRAHLNEKRRCPEGAPPRNCVELSRPERISPFSAPSGPEPRRSAPRSAPLPCAGCPTRTTGSDRCRWSNPDGCD</sequence>
<feature type="region of interest" description="Disordered" evidence="1">
    <location>
        <begin position="1"/>
        <end position="74"/>
    </location>
</feature>
<evidence type="ECO:0000313" key="2">
    <source>
        <dbReference type="EMBL" id="RAK16667.1"/>
    </source>
</evidence>
<proteinExistence type="predicted"/>
<dbReference type="EMBL" id="QLMG01000019">
    <property type="protein sequence ID" value="RAK16667.1"/>
    <property type="molecule type" value="Genomic_DNA"/>
</dbReference>
<accession>A0A327Y869</accession>
<keyword evidence="3" id="KW-1185">Reference proteome</keyword>
<reference evidence="2 3" key="1">
    <citation type="submission" date="2018-06" db="EMBL/GenBank/DDBJ databases">
        <title>Genomic Encyclopedia of Archaeal and Bacterial Type Strains, Phase II (KMG-II): from individual species to whole genera.</title>
        <authorList>
            <person name="Goeker M."/>
        </authorList>
    </citation>
    <scope>NUCLEOTIDE SEQUENCE [LARGE SCALE GENOMIC DNA]</scope>
    <source>
        <strain evidence="2 3">DSM 22011</strain>
    </source>
</reference>
<evidence type="ECO:0000313" key="3">
    <source>
        <dbReference type="Proteomes" id="UP000249165"/>
    </source>
</evidence>
<comment type="caution">
    <text evidence="2">The sequence shown here is derived from an EMBL/GenBank/DDBJ whole genome shotgun (WGS) entry which is preliminary data.</text>
</comment>
<protein>
    <submittedName>
        <fullName evidence="2">Uncharacterized protein</fullName>
    </submittedName>
</protein>
<evidence type="ECO:0000256" key="1">
    <source>
        <dbReference type="SAM" id="MobiDB-lite"/>
    </source>
</evidence>
<dbReference type="Proteomes" id="UP000249165">
    <property type="component" value="Unassembled WGS sequence"/>
</dbReference>